<keyword evidence="3" id="KW-1185">Reference proteome</keyword>
<evidence type="ECO:0000259" key="1">
    <source>
        <dbReference type="Pfam" id="PF24831"/>
    </source>
</evidence>
<dbReference type="InterPro" id="IPR056132">
    <property type="entry name" value="DUF7715"/>
</dbReference>
<gene>
    <name evidence="2" type="ORF">HGB48_18305</name>
</gene>
<feature type="domain" description="DUF7715" evidence="1">
    <location>
        <begin position="3"/>
        <end position="127"/>
    </location>
</feature>
<accession>A0A846Z3B7</accession>
<dbReference type="EMBL" id="JAAXPI010000024">
    <property type="protein sequence ID" value="NKZ05682.1"/>
    <property type="molecule type" value="Genomic_DNA"/>
</dbReference>
<dbReference type="AlphaFoldDB" id="A0A846Z3B7"/>
<dbReference type="Pfam" id="PF24831">
    <property type="entry name" value="DUF7715"/>
    <property type="match status" value="1"/>
</dbReference>
<reference evidence="2 3" key="1">
    <citation type="submission" date="2020-04" db="EMBL/GenBank/DDBJ databases">
        <title>MicrobeNet Type strains.</title>
        <authorList>
            <person name="Nicholson A.C."/>
        </authorList>
    </citation>
    <scope>NUCLEOTIDE SEQUENCE [LARGE SCALE GENOMIC DNA]</scope>
    <source>
        <strain evidence="2 3">ATCC BAA-277</strain>
    </source>
</reference>
<name>A0A846Z3B7_9ACTN</name>
<evidence type="ECO:0000313" key="2">
    <source>
        <dbReference type="EMBL" id="NKZ05682.1"/>
    </source>
</evidence>
<protein>
    <recommendedName>
        <fullName evidence="1">DUF7715 domain-containing protein</fullName>
    </recommendedName>
</protein>
<evidence type="ECO:0000313" key="3">
    <source>
        <dbReference type="Proteomes" id="UP000579250"/>
    </source>
</evidence>
<dbReference type="Proteomes" id="UP000579250">
    <property type="component" value="Unassembled WGS sequence"/>
</dbReference>
<dbReference type="RefSeq" id="WP_067631657.1">
    <property type="nucleotide sequence ID" value="NZ_JAAXPI010000024.1"/>
</dbReference>
<organism evidence="2 3">
    <name type="scientific">Actinomadura latina</name>
    <dbReference type="NCBI Taxonomy" id="163603"/>
    <lineage>
        <taxon>Bacteria</taxon>
        <taxon>Bacillati</taxon>
        <taxon>Actinomycetota</taxon>
        <taxon>Actinomycetes</taxon>
        <taxon>Streptosporangiales</taxon>
        <taxon>Thermomonosporaceae</taxon>
        <taxon>Actinomadura</taxon>
    </lineage>
</organism>
<proteinExistence type="predicted"/>
<sequence length="130" mass="14245">MALKLLTATNAGQGLRDNDFDWCVEGELVHIGMVCARDRDDPDGGCGCGRSFAGLNSHRATTTAMVREIPGFTEEDHVLAIRSSLEQQGCDPAFAEHEAALLRCLARDWPVGVIVERRLDEIVVRQVVQP</sequence>
<comment type="caution">
    <text evidence="2">The sequence shown here is derived from an EMBL/GenBank/DDBJ whole genome shotgun (WGS) entry which is preliminary data.</text>
</comment>